<proteinExistence type="predicted"/>
<evidence type="ECO:0000256" key="1">
    <source>
        <dbReference type="ARBA" id="ARBA00004418"/>
    </source>
</evidence>
<dbReference type="EMBL" id="CP037867">
    <property type="protein sequence ID" value="QBM26548.1"/>
    <property type="molecule type" value="Genomic_DNA"/>
</dbReference>
<dbReference type="GO" id="GO:0016740">
    <property type="term" value="F:transferase activity"/>
    <property type="evidence" value="ECO:0007669"/>
    <property type="project" value="UniProtKB-KW"/>
</dbReference>
<evidence type="ECO:0000313" key="9">
    <source>
        <dbReference type="Proteomes" id="UP000293912"/>
    </source>
</evidence>
<dbReference type="GO" id="GO:0042597">
    <property type="term" value="C:periplasmic space"/>
    <property type="evidence" value="ECO:0007669"/>
    <property type="project" value="UniProtKB-SubCell"/>
</dbReference>
<keyword evidence="5" id="KW-0574">Periplasm</keyword>
<keyword evidence="9" id="KW-1185">Reference proteome</keyword>
<evidence type="ECO:0000256" key="5">
    <source>
        <dbReference type="ARBA" id="ARBA00022764"/>
    </source>
</evidence>
<evidence type="ECO:0000259" key="7">
    <source>
        <dbReference type="Pfam" id="PF16822"/>
    </source>
</evidence>
<comment type="pathway">
    <text evidence="2">Glycan biosynthesis; alginate biosynthesis.</text>
</comment>
<evidence type="ECO:0000256" key="3">
    <source>
        <dbReference type="ARBA" id="ARBA00022679"/>
    </source>
</evidence>
<comment type="subcellular location">
    <subcellularLocation>
        <location evidence="1">Periplasm</location>
    </subcellularLocation>
</comment>
<evidence type="ECO:0000256" key="6">
    <source>
        <dbReference type="ARBA" id="ARBA00022841"/>
    </source>
</evidence>
<evidence type="ECO:0000256" key="4">
    <source>
        <dbReference type="ARBA" id="ARBA00022729"/>
    </source>
</evidence>
<dbReference type="InterPro" id="IPR031811">
    <property type="entry name" value="ALGX/ALGJ_SGNH-like"/>
</dbReference>
<sequence>MLLATLLGLAVLPLLNGWLVTPPPGAACCSVERWFSSEPLLRVASAVLHRVGISVAPRQVVIGRDGWLYLGDDQAVSLSTHRRAGQPSDIRMGTSYGEGARRWDAFLRSRGVKAFRILVAADKEAVYPEHLPQWASPPAVPGVADTLLAHADADLFVDTRALLRRAAATAPSPLFYRHDTHWNTLGASHAFAALARSLSADLPDVVWPSADERRLLGLRPRTGGDLADSLRQGPWLTETEPVLAVSEKLGARVHRRYASSDPLDPTRVADSRVALTFPIQTQHDRALNARRVLWLTDSFGRGMDDLMHRSFAEVVSLHWRDVHKDGGQLIRLIDEVRPEVVVVTVVERALATPVFAGILQYPPGPDAGEAGGVSHTAELVEMSGVERHGEGFRATSGAASMIFRLPRPAAGVGGVSLHLVCADGAASLPVQLFWRGANEPRFHRDHSVRWLHVGDRSALVGLTTVDGRSAGEMAVLRLDLRGQGHCREFRLQELALRPNRAAAAAAARPQ</sequence>
<dbReference type="RefSeq" id="WP_165961641.1">
    <property type="nucleotide sequence ID" value="NZ_CP037867.1"/>
</dbReference>
<feature type="domain" description="AlgX/AlgJ SGNH hydrolase-like" evidence="7">
    <location>
        <begin position="60"/>
        <end position="240"/>
    </location>
</feature>
<dbReference type="GO" id="GO:0042121">
    <property type="term" value="P:alginic acid biosynthetic process"/>
    <property type="evidence" value="ECO:0007669"/>
    <property type="project" value="UniProtKB-UniPathway"/>
</dbReference>
<accession>A0A4P6WWK6</accession>
<keyword evidence="4" id="KW-0732">Signal</keyword>
<name>A0A4P6WWK6_HYDPS</name>
<evidence type="ECO:0000256" key="2">
    <source>
        <dbReference type="ARBA" id="ARBA00005182"/>
    </source>
</evidence>
<evidence type="ECO:0000313" key="8">
    <source>
        <dbReference type="EMBL" id="QBM26548.1"/>
    </source>
</evidence>
<reference evidence="8 9" key="1">
    <citation type="submission" date="2019-03" db="EMBL/GenBank/DDBJ databases">
        <authorList>
            <person name="Sebastian G."/>
            <person name="Baumann P."/>
            <person name="Ruckert C."/>
            <person name="Kalinowski J."/>
            <person name="Nebel B."/>
            <person name="Takors R."/>
            <person name="Blombach B."/>
        </authorList>
    </citation>
    <scope>NUCLEOTIDE SEQUENCE [LARGE SCALE GENOMIC DNA]</scope>
    <source>
        <strain evidence="8 9">DSM 1084</strain>
    </source>
</reference>
<dbReference type="Proteomes" id="UP000293912">
    <property type="component" value="Chromosome"/>
</dbReference>
<dbReference type="Pfam" id="PF16822">
    <property type="entry name" value="ALGX"/>
    <property type="match status" value="1"/>
</dbReference>
<organism evidence="8 9">
    <name type="scientific">Hydrogenophaga pseudoflava</name>
    <name type="common">Pseudomonas carboxydoflava</name>
    <dbReference type="NCBI Taxonomy" id="47421"/>
    <lineage>
        <taxon>Bacteria</taxon>
        <taxon>Pseudomonadati</taxon>
        <taxon>Pseudomonadota</taxon>
        <taxon>Betaproteobacteria</taxon>
        <taxon>Burkholderiales</taxon>
        <taxon>Comamonadaceae</taxon>
        <taxon>Hydrogenophaga</taxon>
    </lineage>
</organism>
<dbReference type="AlphaFoldDB" id="A0A4P6WWK6"/>
<gene>
    <name evidence="8" type="ORF">HPF_02570</name>
</gene>
<dbReference type="KEGG" id="hpse:HPF_02570"/>
<dbReference type="UniPathway" id="UPA00286"/>
<keyword evidence="6" id="KW-0016">Alginate biosynthesis</keyword>
<keyword evidence="3" id="KW-0808">Transferase</keyword>
<protein>
    <recommendedName>
        <fullName evidence="7">AlgX/AlgJ SGNH hydrolase-like domain-containing protein</fullName>
    </recommendedName>
</protein>